<dbReference type="SUPFAM" id="SSF55729">
    <property type="entry name" value="Acyl-CoA N-acyltransferases (Nat)"/>
    <property type="match status" value="1"/>
</dbReference>
<dbReference type="EMBL" id="JAATVY010000001">
    <property type="protein sequence ID" value="NJC68559.1"/>
    <property type="molecule type" value="Genomic_DNA"/>
</dbReference>
<organism evidence="1 2">
    <name type="scientific">Planosporangium thailandense</name>
    <dbReference type="NCBI Taxonomy" id="765197"/>
    <lineage>
        <taxon>Bacteria</taxon>
        <taxon>Bacillati</taxon>
        <taxon>Actinomycetota</taxon>
        <taxon>Actinomycetes</taxon>
        <taxon>Micromonosporales</taxon>
        <taxon>Micromonosporaceae</taxon>
        <taxon>Planosporangium</taxon>
    </lineage>
</organism>
<dbReference type="InterPro" id="IPR016181">
    <property type="entry name" value="Acyl_CoA_acyltransferase"/>
</dbReference>
<dbReference type="Proteomes" id="UP000722989">
    <property type="component" value="Unassembled WGS sequence"/>
</dbReference>
<accession>A0ABX0XTE5</accession>
<sequence length="268" mass="28121">MNAGVSVGPQRAGERRTADGDVRVVSLADRPGLVASIPDVLASRWPMFMLAGRPGHDVDLVELVMRTPVHQVVLLDAADEVLGAGLSVPLDWDGTTEGLPAGWDGAVQASADLLARGGTPNTACALSITLKPTAAGRGYASSMINALKRAAATAGASALIAPVRPVLKTRYPLTPTADYLTWRTDEGEVFDPWLRLHLGLGGTVRGVAYPSMTITGSIAEWRSWVGLALPGSGEYVIPGGIAPLVVDRVADTGVYREPNVWVVHDTES</sequence>
<evidence type="ECO:0000313" key="1">
    <source>
        <dbReference type="EMBL" id="NJC68559.1"/>
    </source>
</evidence>
<dbReference type="RefSeq" id="WP_167923413.1">
    <property type="nucleotide sequence ID" value="NZ_JAATVY010000001.1"/>
</dbReference>
<gene>
    <name evidence="1" type="ORF">HC031_02300</name>
</gene>
<dbReference type="Gene3D" id="3.40.630.30">
    <property type="match status" value="1"/>
</dbReference>
<name>A0ABX0XTE5_9ACTN</name>
<comment type="caution">
    <text evidence="1">The sequence shown here is derived from an EMBL/GenBank/DDBJ whole genome shotgun (WGS) entry which is preliminary data.</text>
</comment>
<protein>
    <recommendedName>
        <fullName evidence="3">Transferase</fullName>
    </recommendedName>
</protein>
<keyword evidence="2" id="KW-1185">Reference proteome</keyword>
<proteinExistence type="predicted"/>
<evidence type="ECO:0000313" key="2">
    <source>
        <dbReference type="Proteomes" id="UP000722989"/>
    </source>
</evidence>
<reference evidence="1 2" key="1">
    <citation type="submission" date="2020-03" db="EMBL/GenBank/DDBJ databases">
        <title>WGS of the type strain of Planosporangium spp.</title>
        <authorList>
            <person name="Thawai C."/>
        </authorList>
    </citation>
    <scope>NUCLEOTIDE SEQUENCE [LARGE SCALE GENOMIC DNA]</scope>
    <source>
        <strain evidence="1 2">TBRC 5610</strain>
    </source>
</reference>
<evidence type="ECO:0008006" key="3">
    <source>
        <dbReference type="Google" id="ProtNLM"/>
    </source>
</evidence>